<accession>A0A506U4U2</accession>
<gene>
    <name evidence="2" type="ORF">FJU08_18765</name>
</gene>
<dbReference type="Pfam" id="PF00903">
    <property type="entry name" value="Glyoxalase"/>
    <property type="match status" value="1"/>
</dbReference>
<keyword evidence="3" id="KW-1185">Reference proteome</keyword>
<dbReference type="InterPro" id="IPR037523">
    <property type="entry name" value="VOC_core"/>
</dbReference>
<dbReference type="PROSITE" id="PS51819">
    <property type="entry name" value="VOC"/>
    <property type="match status" value="1"/>
</dbReference>
<dbReference type="InterPro" id="IPR004360">
    <property type="entry name" value="Glyas_Fos-R_dOase_dom"/>
</dbReference>
<dbReference type="AlphaFoldDB" id="A0A506U4U2"/>
<dbReference type="GO" id="GO:0051213">
    <property type="term" value="F:dioxygenase activity"/>
    <property type="evidence" value="ECO:0007669"/>
    <property type="project" value="UniProtKB-KW"/>
</dbReference>
<proteinExistence type="predicted"/>
<protein>
    <submittedName>
        <fullName evidence="2">Glyoxalase/bleomycin resistance/extradiol dioxygenase family protein</fullName>
    </submittedName>
</protein>
<feature type="domain" description="VOC" evidence="1">
    <location>
        <begin position="4"/>
        <end position="129"/>
    </location>
</feature>
<dbReference type="RefSeq" id="WP_141150580.1">
    <property type="nucleotide sequence ID" value="NZ_VHLG01000014.1"/>
</dbReference>
<dbReference type="SUPFAM" id="SSF54593">
    <property type="entry name" value="Glyoxalase/Bleomycin resistance protein/Dihydroxybiphenyl dioxygenase"/>
    <property type="match status" value="1"/>
</dbReference>
<sequence length="134" mass="14652">MIAGILESALYVDDLDAAEAFYGGILGLTKIARQENRHIFFRVGPGVLLLFNPEETVLPAPDGALPVPAHGAKGQGHLCFHLEGNDFAALLEKLADHDIPVEADFRWPNGARSVYFRDPAGNSLECAEKRLWNL</sequence>
<organism evidence="2 3">
    <name type="scientific">Martelella alba</name>
    <dbReference type="NCBI Taxonomy" id="2590451"/>
    <lineage>
        <taxon>Bacteria</taxon>
        <taxon>Pseudomonadati</taxon>
        <taxon>Pseudomonadota</taxon>
        <taxon>Alphaproteobacteria</taxon>
        <taxon>Hyphomicrobiales</taxon>
        <taxon>Aurantimonadaceae</taxon>
        <taxon>Martelella</taxon>
    </lineage>
</organism>
<keyword evidence="2" id="KW-0223">Dioxygenase</keyword>
<comment type="caution">
    <text evidence="2">The sequence shown here is derived from an EMBL/GenBank/DDBJ whole genome shotgun (WGS) entry which is preliminary data.</text>
</comment>
<dbReference type="PANTHER" id="PTHR21366">
    <property type="entry name" value="GLYOXALASE FAMILY PROTEIN"/>
    <property type="match status" value="1"/>
</dbReference>
<evidence type="ECO:0000313" key="2">
    <source>
        <dbReference type="EMBL" id="TPW28084.1"/>
    </source>
</evidence>
<keyword evidence="2" id="KW-0560">Oxidoreductase</keyword>
<name>A0A506U4U2_9HYPH</name>
<dbReference type="InterPro" id="IPR050383">
    <property type="entry name" value="GlyoxalaseI/FosfomycinResist"/>
</dbReference>
<dbReference type="PANTHER" id="PTHR21366:SF22">
    <property type="entry name" value="VOC DOMAIN-CONTAINING PROTEIN"/>
    <property type="match status" value="1"/>
</dbReference>
<dbReference type="OrthoDB" id="9812656at2"/>
<dbReference type="Gene3D" id="3.10.180.10">
    <property type="entry name" value="2,3-Dihydroxybiphenyl 1,2-Dioxygenase, domain 1"/>
    <property type="match status" value="1"/>
</dbReference>
<evidence type="ECO:0000259" key="1">
    <source>
        <dbReference type="PROSITE" id="PS51819"/>
    </source>
</evidence>
<evidence type="ECO:0000313" key="3">
    <source>
        <dbReference type="Proteomes" id="UP000318801"/>
    </source>
</evidence>
<dbReference type="InterPro" id="IPR029068">
    <property type="entry name" value="Glyas_Bleomycin-R_OHBP_Dase"/>
</dbReference>
<reference evidence="2 3" key="1">
    <citation type="submission" date="2019-06" db="EMBL/GenBank/DDBJ databases">
        <authorList>
            <person name="Li M."/>
        </authorList>
    </citation>
    <scope>NUCLEOTIDE SEQUENCE [LARGE SCALE GENOMIC DNA]</scope>
    <source>
        <strain evidence="2 3">BGMRC2036</strain>
    </source>
</reference>
<dbReference type="EMBL" id="VHLG01000014">
    <property type="protein sequence ID" value="TPW28084.1"/>
    <property type="molecule type" value="Genomic_DNA"/>
</dbReference>
<dbReference type="Proteomes" id="UP000318801">
    <property type="component" value="Unassembled WGS sequence"/>
</dbReference>